<evidence type="ECO:0000256" key="1">
    <source>
        <dbReference type="ARBA" id="ARBA00022679"/>
    </source>
</evidence>
<dbReference type="InterPro" id="IPR026590">
    <property type="entry name" value="Ssirtuin_cat_dom"/>
</dbReference>
<dbReference type="InterPro" id="IPR050134">
    <property type="entry name" value="NAD-dep_sirtuin_deacylases"/>
</dbReference>
<reference evidence="5" key="1">
    <citation type="submission" date="2022-10" db="EMBL/GenBank/DDBJ databases">
        <authorList>
            <person name="Chen Y."/>
            <person name="Dougan E. K."/>
            <person name="Chan C."/>
            <person name="Rhodes N."/>
            <person name="Thang M."/>
        </authorList>
    </citation>
    <scope>NUCLEOTIDE SEQUENCE</scope>
</reference>
<dbReference type="Pfam" id="PF02146">
    <property type="entry name" value="SIR2"/>
    <property type="match status" value="1"/>
</dbReference>
<dbReference type="GO" id="GO:0070403">
    <property type="term" value="F:NAD+ binding"/>
    <property type="evidence" value="ECO:0007669"/>
    <property type="project" value="InterPro"/>
</dbReference>
<dbReference type="PANTHER" id="PTHR11085">
    <property type="entry name" value="NAD-DEPENDENT PROTEIN DEACYLASE SIRTUIN-5, MITOCHONDRIAL-RELATED"/>
    <property type="match status" value="1"/>
</dbReference>
<organism evidence="5">
    <name type="scientific">Cladocopium goreaui</name>
    <dbReference type="NCBI Taxonomy" id="2562237"/>
    <lineage>
        <taxon>Eukaryota</taxon>
        <taxon>Sar</taxon>
        <taxon>Alveolata</taxon>
        <taxon>Dinophyceae</taxon>
        <taxon>Suessiales</taxon>
        <taxon>Symbiodiniaceae</taxon>
        <taxon>Cladocopium</taxon>
    </lineage>
</organism>
<dbReference type="Proteomes" id="UP001152797">
    <property type="component" value="Unassembled WGS sequence"/>
</dbReference>
<dbReference type="Gene3D" id="3.40.50.1220">
    <property type="entry name" value="TPP-binding domain"/>
    <property type="match status" value="1"/>
</dbReference>
<evidence type="ECO:0000313" key="7">
    <source>
        <dbReference type="Proteomes" id="UP001152797"/>
    </source>
</evidence>
<dbReference type="EMBL" id="CAMXCT020006555">
    <property type="protein sequence ID" value="CAL1169227.1"/>
    <property type="molecule type" value="Genomic_DNA"/>
</dbReference>
<reference evidence="6 7" key="2">
    <citation type="submission" date="2024-05" db="EMBL/GenBank/DDBJ databases">
        <authorList>
            <person name="Chen Y."/>
            <person name="Shah S."/>
            <person name="Dougan E. K."/>
            <person name="Thang M."/>
            <person name="Chan C."/>
        </authorList>
    </citation>
    <scope>NUCLEOTIDE SEQUENCE [LARGE SCALE GENOMIC DNA]</scope>
</reference>
<dbReference type="PANTHER" id="PTHR11085:SF10">
    <property type="entry name" value="NAD-DEPENDENT PROTEIN DEACYLASE SIRTUIN-5, MITOCHONDRIAL-RELATED"/>
    <property type="match status" value="1"/>
</dbReference>
<evidence type="ECO:0000313" key="5">
    <source>
        <dbReference type="EMBL" id="CAI4015852.1"/>
    </source>
</evidence>
<dbReference type="AlphaFoldDB" id="A0A9P1GLM3"/>
<feature type="domain" description="Deacetylase sirtuin-type" evidence="4">
    <location>
        <begin position="102"/>
        <end position="401"/>
    </location>
</feature>
<dbReference type="PROSITE" id="PS50305">
    <property type="entry name" value="SIRTUIN"/>
    <property type="match status" value="1"/>
</dbReference>
<keyword evidence="7" id="KW-1185">Reference proteome</keyword>
<dbReference type="SUPFAM" id="SSF52467">
    <property type="entry name" value="DHS-like NAD/FAD-binding domain"/>
    <property type="match status" value="1"/>
</dbReference>
<keyword evidence="2" id="KW-0520">NAD</keyword>
<dbReference type="InterPro" id="IPR029035">
    <property type="entry name" value="DHS-like_NAD/FAD-binding_dom"/>
</dbReference>
<name>A0A9P1GLM3_9DINO</name>
<evidence type="ECO:0000256" key="2">
    <source>
        <dbReference type="ARBA" id="ARBA00023027"/>
    </source>
</evidence>
<proteinExistence type="predicted"/>
<gene>
    <name evidence="5" type="ORF">C1SCF055_LOCUS40655</name>
</gene>
<evidence type="ECO:0000256" key="3">
    <source>
        <dbReference type="PROSITE-ProRule" id="PRU00236"/>
    </source>
</evidence>
<evidence type="ECO:0000259" key="4">
    <source>
        <dbReference type="PROSITE" id="PS50305"/>
    </source>
</evidence>
<dbReference type="InterPro" id="IPR003000">
    <property type="entry name" value="Sirtuin"/>
</dbReference>
<sequence length="720" mass="78721">MAARVRVPMCMSDSSAQHLIEVSQPVTLEKIKDAAGKKFKEFRPKKGLAYHSFTGEELTDDLVPSLFTGVGSAGVVLSMKPWKGASKLKAAKDSKGYGDMPKVSLEGTGSKLQRGADILQGCDALLVLVGAGMGVDSGLSTFRAQDGSYTKEEYMNLARHASFREDIHKAWAWHGAMLRRFCSTLPHAGYAKLLEICQQVGDFFICTSNIDGAFLRCGFPPDRLFEAHGSVHMWQCCDPKCTKNHNPWPAKVDQPENQLPTCRHCERDYARPNVAFFDDDLGSNARTFNSKYIEPQRARFHRWVQALAGRRVALLEIGCGCSEHSLRMRRRDDRSWICMSGEWKIPRLVCPLVRIDPGEEEPDDADDFVHLQLGAREGLEQLALPGTESSASNAIATVGSRPVKVLWACSRRCFGSASWCSRGRRMPPSPLGLWRNSMRPPAKPHARQFGPGVAACPTATRSDKVLLRSCGAMAMRLWVVLFCQWSPLVWASANNPFGFNFKDFSLPGFPKGKKGSSIFDGLAFFSDKHPAKFGGLPGLPKNAQKQSSGSDMLGTMCGMMSMPFVCDSISQGVNSAECKKNPAACCGKSVKKCSDTDPFTFASPCGSVSQNAKCVGSVMTSFTKVGVCMCQGGSTCEGAGSRAKCSTGSMSNIFSNLEEEDEIEAEAELNISGWLALVTFCTCLLLSVSLTLRGMRWLRSNVGHREHSQLLQDVEAEVLD</sequence>
<protein>
    <recommendedName>
        <fullName evidence="4">Deacetylase sirtuin-type domain-containing protein</fullName>
    </recommendedName>
</protein>
<evidence type="ECO:0000313" key="6">
    <source>
        <dbReference type="EMBL" id="CAL4803164.1"/>
    </source>
</evidence>
<dbReference type="OrthoDB" id="424302at2759"/>
<comment type="caution">
    <text evidence="5">The sequence shown here is derived from an EMBL/GenBank/DDBJ whole genome shotgun (WGS) entry which is preliminary data.</text>
</comment>
<dbReference type="GO" id="GO:0005634">
    <property type="term" value="C:nucleus"/>
    <property type="evidence" value="ECO:0007669"/>
    <property type="project" value="TreeGrafter"/>
</dbReference>
<dbReference type="CDD" id="cd00296">
    <property type="entry name" value="SIR2"/>
    <property type="match status" value="1"/>
</dbReference>
<dbReference type="GO" id="GO:0017136">
    <property type="term" value="F:histone deacetylase activity, NAD-dependent"/>
    <property type="evidence" value="ECO:0007669"/>
    <property type="project" value="TreeGrafter"/>
</dbReference>
<comment type="caution">
    <text evidence="3">Lacks conserved residue(s) required for the propagation of feature annotation.</text>
</comment>
<dbReference type="EMBL" id="CAMXCT030006555">
    <property type="protein sequence ID" value="CAL4803164.1"/>
    <property type="molecule type" value="Genomic_DNA"/>
</dbReference>
<accession>A0A9P1GLM3</accession>
<keyword evidence="1" id="KW-0808">Transferase</keyword>
<dbReference type="EMBL" id="CAMXCT010006555">
    <property type="protein sequence ID" value="CAI4015852.1"/>
    <property type="molecule type" value="Genomic_DNA"/>
</dbReference>